<comment type="caution">
    <text evidence="1">The sequence shown here is derived from an EMBL/GenBank/DDBJ whole genome shotgun (WGS) entry which is preliminary data.</text>
</comment>
<dbReference type="Proteomes" id="UP001145114">
    <property type="component" value="Unassembled WGS sequence"/>
</dbReference>
<name>A0ACC1I1B0_9FUNG</name>
<sequence length="268" mass="29399">MLRIYREEGIRGLFKGNLSAECLYLTYGGAQFMSYTFFERALRQTDIPSTAQSFLAGACAGAAGTTLTYPFDLLRTRFAAQTISSAYYPGIAKAVAMIWHDEGLAGFYRGVWPANLQIMPYMGLMFASYNAISRGYQVVRARFPAGWRFLDHWQDLLVGGMAGVASKTGVYPLDLIRKRMQVQGPHRARLASGAVPIYRNSVLAVMAAVVRDEGVAALFKGLVPALIKAGPTSAVMFLVYGQTRDLILYLSDKGSEDHRSGHRGDASQ</sequence>
<organism evidence="1 2">
    <name type="scientific">Spiromyces aspiralis</name>
    <dbReference type="NCBI Taxonomy" id="68401"/>
    <lineage>
        <taxon>Eukaryota</taxon>
        <taxon>Fungi</taxon>
        <taxon>Fungi incertae sedis</taxon>
        <taxon>Zoopagomycota</taxon>
        <taxon>Kickxellomycotina</taxon>
        <taxon>Kickxellomycetes</taxon>
        <taxon>Kickxellales</taxon>
        <taxon>Kickxellaceae</taxon>
        <taxon>Spiromyces</taxon>
    </lineage>
</organism>
<evidence type="ECO:0000313" key="1">
    <source>
        <dbReference type="EMBL" id="KAJ1679929.1"/>
    </source>
</evidence>
<keyword evidence="2" id="KW-1185">Reference proteome</keyword>
<proteinExistence type="predicted"/>
<accession>A0ACC1I1B0</accession>
<reference evidence="1" key="1">
    <citation type="submission" date="2022-06" db="EMBL/GenBank/DDBJ databases">
        <title>Phylogenomic reconstructions and comparative analyses of Kickxellomycotina fungi.</title>
        <authorList>
            <person name="Reynolds N.K."/>
            <person name="Stajich J.E."/>
            <person name="Barry K."/>
            <person name="Grigoriev I.V."/>
            <person name="Crous P."/>
            <person name="Smith M.E."/>
        </authorList>
    </citation>
    <scope>NUCLEOTIDE SEQUENCE</scope>
    <source>
        <strain evidence="1">RSA 2271</strain>
    </source>
</reference>
<evidence type="ECO:0000313" key="2">
    <source>
        <dbReference type="Proteomes" id="UP001145114"/>
    </source>
</evidence>
<protein>
    <submittedName>
        <fullName evidence="1">Mitochondrial thiamine pyrophosphate transporter</fullName>
    </submittedName>
</protein>
<gene>
    <name evidence="1" type="primary">TPC1_1</name>
    <name evidence="1" type="ORF">EV182_001035</name>
</gene>
<dbReference type="EMBL" id="JAMZIH010000112">
    <property type="protein sequence ID" value="KAJ1679929.1"/>
    <property type="molecule type" value="Genomic_DNA"/>
</dbReference>